<dbReference type="PANTHER" id="PTHR21493">
    <property type="entry name" value="CGI-141-RELATED/LIPASE CONTAINING PROTEIN"/>
    <property type="match status" value="1"/>
</dbReference>
<evidence type="ECO:0000256" key="1">
    <source>
        <dbReference type="ARBA" id="ARBA00004653"/>
    </source>
</evidence>
<evidence type="ECO:0000256" key="5">
    <source>
        <dbReference type="ARBA" id="ARBA00023136"/>
    </source>
</evidence>
<dbReference type="EMBL" id="CAJOBG010051124">
    <property type="protein sequence ID" value="CAF4485108.1"/>
    <property type="molecule type" value="Genomic_DNA"/>
</dbReference>
<evidence type="ECO:0000256" key="6">
    <source>
        <dbReference type="ARBA" id="ARBA00025799"/>
    </source>
</evidence>
<keyword evidence="4" id="KW-0333">Golgi apparatus</keyword>
<comment type="subcellular location">
    <subcellularLocation>
        <location evidence="1">Golgi apparatus membrane</location>
        <topology evidence="1">Multi-pass membrane protein</topology>
    </subcellularLocation>
</comment>
<dbReference type="GO" id="GO:0042147">
    <property type="term" value="P:retrograde transport, endosome to Golgi"/>
    <property type="evidence" value="ECO:0007669"/>
    <property type="project" value="InterPro"/>
</dbReference>
<dbReference type="AlphaFoldDB" id="A0A820UCY0"/>
<protein>
    <recommendedName>
        <fullName evidence="10">Vesicle transport protein GOT1B</fullName>
    </recommendedName>
</protein>
<dbReference type="GO" id="GO:0005783">
    <property type="term" value="C:endoplasmic reticulum"/>
    <property type="evidence" value="ECO:0007669"/>
    <property type="project" value="TreeGrafter"/>
</dbReference>
<dbReference type="Pfam" id="PF04178">
    <property type="entry name" value="Got1"/>
    <property type="match status" value="1"/>
</dbReference>
<evidence type="ECO:0000256" key="4">
    <source>
        <dbReference type="ARBA" id="ARBA00023034"/>
    </source>
</evidence>
<evidence type="ECO:0000256" key="2">
    <source>
        <dbReference type="ARBA" id="ARBA00022692"/>
    </source>
</evidence>
<evidence type="ECO:0000313" key="9">
    <source>
        <dbReference type="Proteomes" id="UP000663866"/>
    </source>
</evidence>
<dbReference type="GO" id="GO:0000139">
    <property type="term" value="C:Golgi membrane"/>
    <property type="evidence" value="ECO:0007669"/>
    <property type="project" value="UniProtKB-SubCell"/>
</dbReference>
<gene>
    <name evidence="8" type="ORF">OVN521_LOCUS39869</name>
</gene>
<dbReference type="InterPro" id="IPR007305">
    <property type="entry name" value="Vesicle_transpt_Got1/SFT2"/>
</dbReference>
<evidence type="ECO:0008006" key="10">
    <source>
        <dbReference type="Google" id="ProtNLM"/>
    </source>
</evidence>
<dbReference type="GO" id="GO:0005829">
    <property type="term" value="C:cytosol"/>
    <property type="evidence" value="ECO:0007669"/>
    <property type="project" value="GOC"/>
</dbReference>
<keyword evidence="3 7" id="KW-1133">Transmembrane helix</keyword>
<evidence type="ECO:0000256" key="7">
    <source>
        <dbReference type="SAM" id="Phobius"/>
    </source>
</evidence>
<keyword evidence="9" id="KW-1185">Reference proteome</keyword>
<reference evidence="8" key="1">
    <citation type="submission" date="2021-02" db="EMBL/GenBank/DDBJ databases">
        <authorList>
            <person name="Nowell W R."/>
        </authorList>
    </citation>
    <scope>NUCLEOTIDE SEQUENCE</scope>
</reference>
<organism evidence="8 9">
    <name type="scientific">Rotaria magnacalcarata</name>
    <dbReference type="NCBI Taxonomy" id="392030"/>
    <lineage>
        <taxon>Eukaryota</taxon>
        <taxon>Metazoa</taxon>
        <taxon>Spiralia</taxon>
        <taxon>Gnathifera</taxon>
        <taxon>Rotifera</taxon>
        <taxon>Eurotatoria</taxon>
        <taxon>Bdelloidea</taxon>
        <taxon>Philodinida</taxon>
        <taxon>Philodinidae</taxon>
        <taxon>Rotaria</taxon>
    </lineage>
</organism>
<accession>A0A820UCY0</accession>
<dbReference type="GO" id="GO:0006888">
    <property type="term" value="P:endoplasmic reticulum to Golgi vesicle-mediated transport"/>
    <property type="evidence" value="ECO:0007669"/>
    <property type="project" value="InterPro"/>
</dbReference>
<sequence>MPIQLSDFQKIGLGLSIFGVGFIFLGMIFLFDKGLLAVGNILFLAGLSMIIGFERTLRFFFQRNKIKATLLFFGGISIVLFGYPLVGMIFEIYGFFLLFGLVRFLNSCSRAAMAEWLRCLTHIHKIL</sequence>
<feature type="transmembrane region" description="Helical" evidence="7">
    <location>
        <begin position="69"/>
        <end position="86"/>
    </location>
</feature>
<proteinExistence type="inferred from homology"/>
<feature type="transmembrane region" description="Helical" evidence="7">
    <location>
        <begin position="37"/>
        <end position="57"/>
    </location>
</feature>
<keyword evidence="5 7" id="KW-0472">Membrane</keyword>
<feature type="transmembrane region" description="Helical" evidence="7">
    <location>
        <begin position="12"/>
        <end position="31"/>
    </location>
</feature>
<comment type="similarity">
    <text evidence="6">Belongs to the GOT1 family.</text>
</comment>
<dbReference type="InterPro" id="IPR045176">
    <property type="entry name" value="Got1"/>
</dbReference>
<evidence type="ECO:0000313" key="8">
    <source>
        <dbReference type="EMBL" id="CAF4485108.1"/>
    </source>
</evidence>
<keyword evidence="2 7" id="KW-0812">Transmembrane</keyword>
<name>A0A820UCY0_9BILA</name>
<dbReference type="PANTHER" id="PTHR21493:SF9">
    <property type="entry name" value="GOLGI TRANSPORT PROTEIN 1-RELATED"/>
    <property type="match status" value="1"/>
</dbReference>
<evidence type="ECO:0000256" key="3">
    <source>
        <dbReference type="ARBA" id="ARBA00022989"/>
    </source>
</evidence>
<comment type="caution">
    <text evidence="8">The sequence shown here is derived from an EMBL/GenBank/DDBJ whole genome shotgun (WGS) entry which is preliminary data.</text>
</comment>
<dbReference type="Proteomes" id="UP000663866">
    <property type="component" value="Unassembled WGS sequence"/>
</dbReference>